<dbReference type="InterPro" id="IPR000719">
    <property type="entry name" value="Prot_kinase_dom"/>
</dbReference>
<evidence type="ECO:0000313" key="4">
    <source>
        <dbReference type="EMBL" id="AHX11545.1"/>
    </source>
</evidence>
<dbReference type="Pfam" id="PF03109">
    <property type="entry name" value="ABC1"/>
    <property type="match status" value="1"/>
</dbReference>
<dbReference type="SUPFAM" id="SSF56112">
    <property type="entry name" value="Protein kinase-like (PK-like)"/>
    <property type="match status" value="1"/>
</dbReference>
<keyword evidence="4" id="KW-0808">Transferase</keyword>
<evidence type="ECO:0000313" key="5">
    <source>
        <dbReference type="Proteomes" id="UP000023755"/>
    </source>
</evidence>
<dbReference type="InterPro" id="IPR004147">
    <property type="entry name" value="ABC1_dom"/>
</dbReference>
<protein>
    <submittedName>
        <fullName evidence="4">Phosphotransferase enzyme family protein</fullName>
    </submittedName>
</protein>
<dbReference type="HOGENOM" id="CLU_006533_0_0_5"/>
<sequence length="460" mass="53092">MYTLFRGFRIAYFICYSYFELFFRKKYHNLVSGMEAMGPAFIKFGQFFSSMGDLIGPGLGTALRKLCDDVKPVDYAFIKASLEKEFSSKVEDLFSWISEEPVASASIAQIHKATTLSGDVVAIKVLKPNIEKIFKRDIRIAFFVARIFSCFLSKRFNLIPILKRFTASVNCELDLKMEAASLSEMRDNSRYDTEVIMPRVFWNLTSTRVLTMSWMLGVPLTKCNLCDSEFARKLIVVFFKQVYRNGFFHGDIHPGNIFVTPGNKVGLVDFGIVGRIDKKTKIYLLELIKGFLDQDYNRVAEIHYSAGYVDRSRANFASACRALGEPILGKTLREISLSQLLGDFFKLSRDFEIEINPNLVLIQKNLMFLESNCARIHPETNIWRIIEPLIRKWYKTEMNPLKVMKEKFEEAIVVLRDTFGENNASGTRSGVEDCSRRSVFFWLWFASIMNFFFILAFRFL</sequence>
<dbReference type="Proteomes" id="UP000023755">
    <property type="component" value="Chromosome"/>
</dbReference>
<dbReference type="EMBL" id="CP007481">
    <property type="protein sequence ID" value="AHX11545.1"/>
    <property type="molecule type" value="Genomic_DNA"/>
</dbReference>
<dbReference type="STRING" id="1286528.NHE_0610"/>
<dbReference type="KEGG" id="nhm:NHE_0610"/>
<gene>
    <name evidence="4" type="ORF">NHE_0610</name>
</gene>
<name>X5HM78_9RICK</name>
<dbReference type="PANTHER" id="PTHR10566">
    <property type="entry name" value="CHAPERONE-ACTIVITY OF BC1 COMPLEX CABC1 -RELATED"/>
    <property type="match status" value="1"/>
</dbReference>
<accession>X5HM78</accession>
<dbReference type="InterPro" id="IPR011009">
    <property type="entry name" value="Kinase-like_dom_sf"/>
</dbReference>
<comment type="similarity">
    <text evidence="1">Belongs to the protein kinase superfamily. ADCK protein kinase family.</text>
</comment>
<reference evidence="4 5" key="1">
    <citation type="submission" date="2014-03" db="EMBL/GenBank/DDBJ databases">
        <title>Sequencing and Comparison of Genomes and Transcriptome Profiles of Human Ehrlichiosis Agents.</title>
        <authorList>
            <person name="Lin M."/>
            <person name="Daugherty S.C."/>
            <person name="Nagaraj S."/>
            <person name="Cheng Z."/>
            <person name="Xiong Q."/>
            <person name="Lin F.-Y."/>
            <person name="Sengamalay N."/>
            <person name="Ott S."/>
            <person name="Godinez A."/>
            <person name="Tallon L.J."/>
            <person name="Sadzewicz L."/>
            <person name="Fraser C.M."/>
            <person name="Dunning Hotopp J.C."/>
            <person name="Rikihisa Y."/>
        </authorList>
    </citation>
    <scope>NUCLEOTIDE SEQUENCE [LARGE SCALE GENOMIC DNA]</scope>
    <source>
        <strain evidence="4 5">Oregon</strain>
    </source>
</reference>
<keyword evidence="2" id="KW-0472">Membrane</keyword>
<dbReference type="GO" id="GO:0005524">
    <property type="term" value="F:ATP binding"/>
    <property type="evidence" value="ECO:0007669"/>
    <property type="project" value="InterPro"/>
</dbReference>
<proteinExistence type="inferred from homology"/>
<feature type="domain" description="Protein kinase" evidence="3">
    <location>
        <begin position="96"/>
        <end position="409"/>
    </location>
</feature>
<dbReference type="GO" id="GO:0004672">
    <property type="term" value="F:protein kinase activity"/>
    <property type="evidence" value="ECO:0007669"/>
    <property type="project" value="InterPro"/>
</dbReference>
<evidence type="ECO:0000256" key="2">
    <source>
        <dbReference type="SAM" id="Phobius"/>
    </source>
</evidence>
<dbReference type="RefSeq" id="WP_038559738.1">
    <property type="nucleotide sequence ID" value="NZ_CP007481.1"/>
</dbReference>
<dbReference type="PANTHER" id="PTHR10566:SF113">
    <property type="entry name" value="PROTEIN ACTIVITY OF BC1 COMPLEX KINASE 7, CHLOROPLASTIC"/>
    <property type="match status" value="1"/>
</dbReference>
<keyword evidence="2" id="KW-1133">Transmembrane helix</keyword>
<keyword evidence="2" id="KW-0812">Transmembrane</keyword>
<dbReference type="AlphaFoldDB" id="X5HM78"/>
<dbReference type="OrthoDB" id="9795390at2"/>
<keyword evidence="5" id="KW-1185">Reference proteome</keyword>
<organism evidence="4 5">
    <name type="scientific">Neorickettsia helminthoeca str. Oregon</name>
    <dbReference type="NCBI Taxonomy" id="1286528"/>
    <lineage>
        <taxon>Bacteria</taxon>
        <taxon>Pseudomonadati</taxon>
        <taxon>Pseudomonadota</taxon>
        <taxon>Alphaproteobacteria</taxon>
        <taxon>Rickettsiales</taxon>
        <taxon>Anaplasmataceae</taxon>
        <taxon>Neorickettsia</taxon>
    </lineage>
</organism>
<evidence type="ECO:0000259" key="3">
    <source>
        <dbReference type="PROSITE" id="PS50011"/>
    </source>
</evidence>
<evidence type="ECO:0000256" key="1">
    <source>
        <dbReference type="ARBA" id="ARBA00009670"/>
    </source>
</evidence>
<dbReference type="PROSITE" id="PS50011">
    <property type="entry name" value="PROTEIN_KINASE_DOM"/>
    <property type="match status" value="1"/>
</dbReference>
<feature type="transmembrane region" description="Helical" evidence="2">
    <location>
        <begin position="439"/>
        <end position="457"/>
    </location>
</feature>
<dbReference type="Gene3D" id="1.10.510.10">
    <property type="entry name" value="Transferase(Phosphotransferase) domain 1"/>
    <property type="match status" value="1"/>
</dbReference>
<dbReference type="InterPro" id="IPR050154">
    <property type="entry name" value="UbiB_kinase"/>
</dbReference>